<keyword evidence="3" id="KW-1185">Reference proteome</keyword>
<dbReference type="OrthoDB" id="9974421at2759"/>
<dbReference type="GO" id="GO:0016042">
    <property type="term" value="P:lipid catabolic process"/>
    <property type="evidence" value="ECO:0007669"/>
    <property type="project" value="InterPro"/>
</dbReference>
<evidence type="ECO:0000313" key="3">
    <source>
        <dbReference type="Proteomes" id="UP000823405"/>
    </source>
</evidence>
<accession>A0A9P6UEV2</accession>
<dbReference type="Proteomes" id="UP000823405">
    <property type="component" value="Unassembled WGS sequence"/>
</dbReference>
<dbReference type="AlphaFoldDB" id="A0A9P6UEV2"/>
<evidence type="ECO:0000256" key="1">
    <source>
        <dbReference type="SAM" id="MobiDB-lite"/>
    </source>
</evidence>
<dbReference type="GO" id="GO:0016787">
    <property type="term" value="F:hydrolase activity"/>
    <property type="evidence" value="ECO:0007669"/>
    <property type="project" value="InterPro"/>
</dbReference>
<evidence type="ECO:0000313" key="2">
    <source>
        <dbReference type="EMBL" id="KAG0290711.1"/>
    </source>
</evidence>
<reference evidence="2" key="1">
    <citation type="journal article" date="2020" name="Fungal Divers.">
        <title>Resolving the Mortierellaceae phylogeny through synthesis of multi-gene phylogenetics and phylogenomics.</title>
        <authorList>
            <person name="Vandepol N."/>
            <person name="Liber J."/>
            <person name="Desiro A."/>
            <person name="Na H."/>
            <person name="Kennedy M."/>
            <person name="Barry K."/>
            <person name="Grigoriev I.V."/>
            <person name="Miller A.N."/>
            <person name="O'Donnell K."/>
            <person name="Stajich J.E."/>
            <person name="Bonito G."/>
        </authorList>
    </citation>
    <scope>NUCLEOTIDE SEQUENCE</scope>
    <source>
        <strain evidence="2">NVP60</strain>
    </source>
</reference>
<name>A0A9P6UEV2_9FUNG</name>
<feature type="compositionally biased region" description="Low complexity" evidence="1">
    <location>
        <begin position="81"/>
        <end position="90"/>
    </location>
</feature>
<feature type="region of interest" description="Disordered" evidence="1">
    <location>
        <begin position="81"/>
        <end position="102"/>
    </location>
</feature>
<dbReference type="EMBL" id="JAAAIN010002712">
    <property type="protein sequence ID" value="KAG0290711.1"/>
    <property type="molecule type" value="Genomic_DNA"/>
</dbReference>
<comment type="caution">
    <text evidence="2">The sequence shown here is derived from an EMBL/GenBank/DDBJ whole genome shotgun (WGS) entry which is preliminary data.</text>
</comment>
<gene>
    <name evidence="2" type="ORF">BGZ97_006110</name>
</gene>
<dbReference type="InterPro" id="IPR002918">
    <property type="entry name" value="Lipase_EstA/Esterase_EstB"/>
</dbReference>
<dbReference type="Gene3D" id="3.40.50.1820">
    <property type="entry name" value="alpha/beta hydrolase"/>
    <property type="match status" value="1"/>
</dbReference>
<dbReference type="Pfam" id="PF01674">
    <property type="entry name" value="Lipase_2"/>
    <property type="match status" value="1"/>
</dbReference>
<dbReference type="SUPFAM" id="SSF53474">
    <property type="entry name" value="alpha/beta-Hydrolases"/>
    <property type="match status" value="1"/>
</dbReference>
<proteinExistence type="predicted"/>
<dbReference type="InterPro" id="IPR029058">
    <property type="entry name" value="AB_hydrolase_fold"/>
</dbReference>
<organism evidence="2 3">
    <name type="scientific">Linnemannia gamsii</name>
    <dbReference type="NCBI Taxonomy" id="64522"/>
    <lineage>
        <taxon>Eukaryota</taxon>
        <taxon>Fungi</taxon>
        <taxon>Fungi incertae sedis</taxon>
        <taxon>Mucoromycota</taxon>
        <taxon>Mortierellomycotina</taxon>
        <taxon>Mortierellomycetes</taxon>
        <taxon>Mortierellales</taxon>
        <taxon>Mortierellaceae</taxon>
        <taxon>Linnemannia</taxon>
    </lineage>
</organism>
<evidence type="ECO:0008006" key="4">
    <source>
        <dbReference type="Google" id="ProtNLM"/>
    </source>
</evidence>
<protein>
    <recommendedName>
        <fullName evidence="4">Alpha/beta-hydrolase</fullName>
    </recommendedName>
</protein>
<sequence length="275" mass="30012">MKQLKYGMIPGFGTLGGLSDMRESAKELDAFIQKVLTATATTTTTTNASSASTQKVDIVAHSEGAAVARYYLKFLDRQTKQEQQQQQQQEQQEEEEEFLQERPGRVRSLVSIAPVGKGTSVLGLLAMTQILGIYDFLADTVQQYCVACVQILEGSDFMQELYGDDGLQAEVPGVRYLNVITNRDRAVTPFTNGVMDIPEPPKFKGVNGATKTEVEAPPLLQNLVLENHCDSNPDQSDHCGIFQSPFALHATYAFLASDSGTIDTNIPCTFSTDGA</sequence>